<accession>A0ABS5RT62</accession>
<dbReference type="Proteomes" id="UP001297272">
    <property type="component" value="Unassembled WGS sequence"/>
</dbReference>
<gene>
    <name evidence="1" type="ORF">JYU29_06030</name>
</gene>
<comment type="caution">
    <text evidence="1">The sequence shown here is derived from an EMBL/GenBank/DDBJ whole genome shotgun (WGS) entry which is preliminary data.</text>
</comment>
<sequence>MGTNTTAKPRIAMSRESFRKLEDFYSEITEIQHMANYLLNSLEYGFSDDRIQKVSGETITLMFQQDGVDANLWLVGEVWSRTKKLRQQITDLINLEVDHLEVAA</sequence>
<dbReference type="RefSeq" id="WP_213983793.1">
    <property type="nucleotide sequence ID" value="NZ_JAFMNX010000001.1"/>
</dbReference>
<reference evidence="1 2" key="1">
    <citation type="submission" date="2021-03" db="EMBL/GenBank/DDBJ databases">
        <title>Tianweitania aestuarii sp. nov., isolated from a tidal flat.</title>
        <authorList>
            <person name="Park S."/>
            <person name="Yoon J.-H."/>
        </authorList>
    </citation>
    <scope>NUCLEOTIDE SEQUENCE [LARGE SCALE GENOMIC DNA]</scope>
    <source>
        <strain evidence="1 2">BSSL-BM11</strain>
    </source>
</reference>
<proteinExistence type="predicted"/>
<name>A0ABS5RT62_9HYPH</name>
<keyword evidence="2" id="KW-1185">Reference proteome</keyword>
<protein>
    <submittedName>
        <fullName evidence="1">Uncharacterized protein</fullName>
    </submittedName>
</protein>
<dbReference type="EMBL" id="JAFMNX010000001">
    <property type="protein sequence ID" value="MBS9720243.1"/>
    <property type="molecule type" value="Genomic_DNA"/>
</dbReference>
<evidence type="ECO:0000313" key="1">
    <source>
        <dbReference type="EMBL" id="MBS9720243.1"/>
    </source>
</evidence>
<evidence type="ECO:0000313" key="2">
    <source>
        <dbReference type="Proteomes" id="UP001297272"/>
    </source>
</evidence>
<organism evidence="1 2">
    <name type="scientific">Tianweitania aestuarii</name>
    <dbReference type="NCBI Taxonomy" id="2814886"/>
    <lineage>
        <taxon>Bacteria</taxon>
        <taxon>Pseudomonadati</taxon>
        <taxon>Pseudomonadota</taxon>
        <taxon>Alphaproteobacteria</taxon>
        <taxon>Hyphomicrobiales</taxon>
        <taxon>Phyllobacteriaceae</taxon>
        <taxon>Tianweitania</taxon>
    </lineage>
</organism>